<reference evidence="4" key="2">
    <citation type="journal article" date="2019" name="Int. J. Syst. Evol. Microbiol.">
        <title>The Global Catalogue of Microorganisms (GCM) 10K type strain sequencing project: providing services to taxonomists for standard genome sequencing and annotation.</title>
        <authorList>
            <consortium name="The Broad Institute Genomics Platform"/>
            <consortium name="The Broad Institute Genome Sequencing Center for Infectious Disease"/>
            <person name="Wu L."/>
            <person name="Ma J."/>
        </authorList>
    </citation>
    <scope>NUCLEOTIDE SEQUENCE [LARGE SCALE GENOMIC DNA]</scope>
    <source>
        <strain evidence="4">CGMCC 1.15287</strain>
    </source>
</reference>
<comment type="caution">
    <text evidence="2">The sequence shown here is derived from an EMBL/GenBank/DDBJ whole genome shotgun (WGS) entry which is preliminary data.</text>
</comment>
<sequence length="81" mass="8990">MSTIQIEKGIPAPIKHNWKAELGVMEAGESALIDNEFANSVKAAISQHFHKEANGKEFQTGKAIDDLGNEIKGKFRVWCHK</sequence>
<dbReference type="AlphaFoldDB" id="A0A7W6P692"/>
<reference evidence="1" key="1">
    <citation type="journal article" date="2014" name="Int. J. Syst. Evol. Microbiol.">
        <title>Complete genome of a new Firmicutes species belonging to the dominant human colonic microbiota ('Ruminococcus bicirculans') reveals two chromosomes and a selective capacity to utilize plant glucans.</title>
        <authorList>
            <consortium name="NISC Comparative Sequencing Program"/>
            <person name="Wegmann U."/>
            <person name="Louis P."/>
            <person name="Goesmann A."/>
            <person name="Henrissat B."/>
            <person name="Duncan S.H."/>
            <person name="Flint H.J."/>
        </authorList>
    </citation>
    <scope>NUCLEOTIDE SEQUENCE</scope>
    <source>
        <strain evidence="1">CGMCC 1.15287</strain>
    </source>
</reference>
<reference evidence="1" key="4">
    <citation type="submission" date="2024-05" db="EMBL/GenBank/DDBJ databases">
        <authorList>
            <person name="Sun Q."/>
            <person name="Zhou Y."/>
        </authorList>
    </citation>
    <scope>NUCLEOTIDE SEQUENCE</scope>
    <source>
        <strain evidence="1">CGMCC 1.15287</strain>
    </source>
</reference>
<evidence type="ECO:0000313" key="3">
    <source>
        <dbReference type="Proteomes" id="UP000532273"/>
    </source>
</evidence>
<keyword evidence="4" id="KW-1185">Reference proteome</keyword>
<reference evidence="2 3" key="3">
    <citation type="submission" date="2020-08" db="EMBL/GenBank/DDBJ databases">
        <title>Genomic Encyclopedia of Type Strains, Phase IV (KMG-IV): sequencing the most valuable type-strain genomes for metagenomic binning, comparative biology and taxonomic classification.</title>
        <authorList>
            <person name="Goeker M."/>
        </authorList>
    </citation>
    <scope>NUCLEOTIDE SEQUENCE [LARGE SCALE GENOMIC DNA]</scope>
    <source>
        <strain evidence="2 3">DSM 100774</strain>
    </source>
</reference>
<evidence type="ECO:0000313" key="1">
    <source>
        <dbReference type="EMBL" id="GGG97661.1"/>
    </source>
</evidence>
<protein>
    <submittedName>
        <fullName evidence="2">Uncharacterized protein</fullName>
    </submittedName>
</protein>
<proteinExistence type="predicted"/>
<organism evidence="2 3">
    <name type="scientific">Pedobacter zeae</name>
    <dbReference type="NCBI Taxonomy" id="1737356"/>
    <lineage>
        <taxon>Bacteria</taxon>
        <taxon>Pseudomonadati</taxon>
        <taxon>Bacteroidota</taxon>
        <taxon>Sphingobacteriia</taxon>
        <taxon>Sphingobacteriales</taxon>
        <taxon>Sphingobacteriaceae</taxon>
        <taxon>Pedobacter</taxon>
    </lineage>
</organism>
<evidence type="ECO:0000313" key="4">
    <source>
        <dbReference type="Proteomes" id="UP000642938"/>
    </source>
</evidence>
<evidence type="ECO:0000313" key="2">
    <source>
        <dbReference type="EMBL" id="MBB4107694.1"/>
    </source>
</evidence>
<dbReference type="RefSeq" id="WP_183762117.1">
    <property type="nucleotide sequence ID" value="NZ_BMHZ01000001.1"/>
</dbReference>
<gene>
    <name evidence="1" type="ORF">GCM10007422_09580</name>
    <name evidence="2" type="ORF">GGQ60_001675</name>
</gene>
<dbReference type="Proteomes" id="UP000642938">
    <property type="component" value="Unassembled WGS sequence"/>
</dbReference>
<dbReference type="EMBL" id="JACIEF010000002">
    <property type="protein sequence ID" value="MBB4107694.1"/>
    <property type="molecule type" value="Genomic_DNA"/>
</dbReference>
<name>A0A7W6P692_9SPHI</name>
<accession>A0A7W6P692</accession>
<dbReference type="EMBL" id="BMHZ01000001">
    <property type="protein sequence ID" value="GGG97661.1"/>
    <property type="molecule type" value="Genomic_DNA"/>
</dbReference>
<dbReference type="Proteomes" id="UP000532273">
    <property type="component" value="Unassembled WGS sequence"/>
</dbReference>